<name>E0XX28_9RHOB</name>
<dbReference type="Pfam" id="PF00535">
    <property type="entry name" value="Glycos_transf_2"/>
    <property type="match status" value="1"/>
</dbReference>
<dbReference type="InterPro" id="IPR050834">
    <property type="entry name" value="Glycosyltransf_2"/>
</dbReference>
<dbReference type="PANTHER" id="PTHR43685">
    <property type="entry name" value="GLYCOSYLTRANSFERASE"/>
    <property type="match status" value="1"/>
</dbReference>
<evidence type="ECO:0000259" key="1">
    <source>
        <dbReference type="Pfam" id="PF00535"/>
    </source>
</evidence>
<reference evidence="2" key="1">
    <citation type="journal article" date="2011" name="Environ. Microbiol.">
        <title>Time-series analyses of Monterey Bay coastal microbial picoplankton using a 'genome proxy' microarray.</title>
        <authorList>
            <person name="Rich V.I."/>
            <person name="Pham V.D."/>
            <person name="Eppley J."/>
            <person name="Shi Y."/>
            <person name="DeLong E.F."/>
        </authorList>
    </citation>
    <scope>NUCLEOTIDE SEQUENCE</scope>
</reference>
<keyword evidence="2" id="KW-0808">Transferase</keyword>
<protein>
    <submittedName>
        <fullName evidence="2">Glycosyltransferases involved in cell wall biogenesis</fullName>
    </submittedName>
</protein>
<dbReference type="CAZy" id="GT2">
    <property type="family name" value="Glycosyltransferase Family 2"/>
</dbReference>
<dbReference type="SUPFAM" id="SSF53448">
    <property type="entry name" value="Nucleotide-diphospho-sugar transferases"/>
    <property type="match status" value="1"/>
</dbReference>
<proteinExistence type="predicted"/>
<feature type="domain" description="Glycosyltransferase 2-like" evidence="1">
    <location>
        <begin position="7"/>
        <end position="166"/>
    </location>
</feature>
<organism evidence="2">
    <name type="scientific">uncultured Rhodobacterales bacterium HF0010_10C01</name>
    <dbReference type="NCBI Taxonomy" id="710783"/>
    <lineage>
        <taxon>Bacteria</taxon>
        <taxon>Pseudomonadati</taxon>
        <taxon>Pseudomonadota</taxon>
        <taxon>Alphaproteobacteria</taxon>
        <taxon>Rhodobacterales</taxon>
        <taxon>environmental samples</taxon>
    </lineage>
</organism>
<dbReference type="InterPro" id="IPR029044">
    <property type="entry name" value="Nucleotide-diphossugar_trans"/>
</dbReference>
<sequence length="278" mass="32349">MEGFNVSVVVPTFNRVDFVLEAIKSISSQTFQPLEIILVDNNSGDNTTEMVAKYFKSVKILIQKKQGVSAARNLGIREASGNWIAFLDSDDQWHKRKLEEQVKSISKDKLSADLSHTDEIWYRNKIFLNQKEIHKKRGGYIFENCLPLCCISPSSVLIKKKVFDDIGLFNESLDVCEDYDLWLRFCSKYPVNFVDQKLTIKNGGHNDQLSKKYWGMDRFRVQALENLLRSAVLDEWQRQLTKSMLLKKIKILIQGAKKRSNTSTYNKYLEKQKYWEAE</sequence>
<dbReference type="GO" id="GO:0016740">
    <property type="term" value="F:transferase activity"/>
    <property type="evidence" value="ECO:0007669"/>
    <property type="project" value="UniProtKB-KW"/>
</dbReference>
<dbReference type="AlphaFoldDB" id="E0XX28"/>
<dbReference type="PANTHER" id="PTHR43685:SF2">
    <property type="entry name" value="GLYCOSYLTRANSFERASE 2-LIKE DOMAIN-CONTAINING PROTEIN"/>
    <property type="match status" value="1"/>
</dbReference>
<dbReference type="Gene3D" id="3.90.550.10">
    <property type="entry name" value="Spore Coat Polysaccharide Biosynthesis Protein SpsA, Chain A"/>
    <property type="match status" value="1"/>
</dbReference>
<evidence type="ECO:0000313" key="2">
    <source>
        <dbReference type="EMBL" id="ADI18969.1"/>
    </source>
</evidence>
<accession>E0XX28</accession>
<dbReference type="EMBL" id="GU474905">
    <property type="protein sequence ID" value="ADI18969.1"/>
    <property type="molecule type" value="Genomic_DNA"/>
</dbReference>
<dbReference type="InterPro" id="IPR001173">
    <property type="entry name" value="Glyco_trans_2-like"/>
</dbReference>